<evidence type="ECO:0000313" key="3">
    <source>
        <dbReference type="Proteomes" id="UP001321700"/>
    </source>
</evidence>
<keyword evidence="1" id="KW-0812">Transmembrane</keyword>
<keyword evidence="1" id="KW-1133">Transmembrane helix</keyword>
<reference evidence="2 3" key="1">
    <citation type="submission" date="2023-08" db="EMBL/GenBank/DDBJ databases">
        <title>Rhodoferax potami sp. nov. and Rhodoferax mekongensis sp. nov., isolated from the Mekong River in Thailand.</title>
        <authorList>
            <person name="Kitikhun S."/>
            <person name="Charoenyingcharoen P."/>
            <person name="Siriarchawattana P."/>
            <person name="Likhitrattanapisal S."/>
            <person name="Nilsakha T."/>
            <person name="Chanpet A."/>
            <person name="Rattanawaree P."/>
            <person name="Ingsriswang S."/>
        </authorList>
    </citation>
    <scope>NUCLEOTIDE SEQUENCE [LARGE SCALE GENOMIC DNA]</scope>
    <source>
        <strain evidence="2 3">TBRC 17660</strain>
    </source>
</reference>
<comment type="caution">
    <text evidence="2">The sequence shown here is derived from an EMBL/GenBank/DDBJ whole genome shotgun (WGS) entry which is preliminary data.</text>
</comment>
<evidence type="ECO:0000256" key="1">
    <source>
        <dbReference type="SAM" id="Phobius"/>
    </source>
</evidence>
<feature type="transmembrane region" description="Helical" evidence="1">
    <location>
        <begin position="197"/>
        <end position="218"/>
    </location>
</feature>
<feature type="transmembrane region" description="Helical" evidence="1">
    <location>
        <begin position="334"/>
        <end position="354"/>
    </location>
</feature>
<feature type="transmembrane region" description="Helical" evidence="1">
    <location>
        <begin position="230"/>
        <end position="249"/>
    </location>
</feature>
<feature type="transmembrane region" description="Helical" evidence="1">
    <location>
        <begin position="261"/>
        <end position="279"/>
    </location>
</feature>
<feature type="transmembrane region" description="Helical" evidence="1">
    <location>
        <begin position="74"/>
        <end position="95"/>
    </location>
</feature>
<name>A0ABU3KJR8_9BURK</name>
<evidence type="ECO:0000313" key="2">
    <source>
        <dbReference type="EMBL" id="MDT7517838.1"/>
    </source>
</evidence>
<dbReference type="RefSeq" id="WP_313873638.1">
    <property type="nucleotide sequence ID" value="NZ_JAVBIK010000001.1"/>
</dbReference>
<gene>
    <name evidence="2" type="ORF">RAE19_03640</name>
</gene>
<feature type="transmembrane region" description="Helical" evidence="1">
    <location>
        <begin position="101"/>
        <end position="118"/>
    </location>
</feature>
<feature type="transmembrane region" description="Helical" evidence="1">
    <location>
        <begin position="299"/>
        <end position="322"/>
    </location>
</feature>
<keyword evidence="1" id="KW-0472">Membrane</keyword>
<dbReference type="EMBL" id="JAVBIK010000001">
    <property type="protein sequence ID" value="MDT7517838.1"/>
    <property type="molecule type" value="Genomic_DNA"/>
</dbReference>
<protein>
    <submittedName>
        <fullName evidence="2">DUF2157 domain-containing protein</fullName>
    </submittedName>
</protein>
<dbReference type="Proteomes" id="UP001321700">
    <property type="component" value="Unassembled WGS sequence"/>
</dbReference>
<sequence>MHIKDDTGAADLSVALRLQDLTDAARDGVITESQAQALWQRWHYRVQPHSAAQREPGNGLQPVAAGPGFSFVNVLYYFGGLLAIGAMSLFMTLGFQQMGPMALLLLGVAYLWAALKVADHFKGRGLMVPAGLLATLAVFLVPLIVWSGQHLMGWWPPGGSDSLASYHTRIDWRWLTLELATLAAGVVMLWRYRLPFMVMPLALTLWYLSMDVANMLLLDHRWEWEFMRDMSLVFGIGTVAVALWVDVRTRLSQSVEWRQDFAFWLYIFGTTMFWCGLSLNDSGSELAKLGYCALNVALVLLGAAIGRRVFTVYGAFGVLLYLGHLSHKVFQDSFMFPFALTVLGLGLVALGVWWQRHEAAIAARLSAFVPRGLQPRP</sequence>
<accession>A0ABU3KJR8</accession>
<keyword evidence="3" id="KW-1185">Reference proteome</keyword>
<proteinExistence type="predicted"/>
<feature type="transmembrane region" description="Helical" evidence="1">
    <location>
        <begin position="130"/>
        <end position="152"/>
    </location>
</feature>
<organism evidence="2 3">
    <name type="scientific">Rhodoferax potami</name>
    <dbReference type="NCBI Taxonomy" id="3068338"/>
    <lineage>
        <taxon>Bacteria</taxon>
        <taxon>Pseudomonadati</taxon>
        <taxon>Pseudomonadota</taxon>
        <taxon>Betaproteobacteria</taxon>
        <taxon>Burkholderiales</taxon>
        <taxon>Comamonadaceae</taxon>
        <taxon>Rhodoferax</taxon>
    </lineage>
</organism>